<evidence type="ECO:0000313" key="2">
    <source>
        <dbReference type="Proteomes" id="UP000324222"/>
    </source>
</evidence>
<dbReference type="EMBL" id="VSRR010098211">
    <property type="protein sequence ID" value="MPC94362.1"/>
    <property type="molecule type" value="Genomic_DNA"/>
</dbReference>
<keyword evidence="2" id="KW-1185">Reference proteome</keyword>
<dbReference type="AlphaFoldDB" id="A0A5B7JDS6"/>
<sequence length="130" mass="14492">MGIALWWYRSMRGSLYGGGHVGLVACAGICSVRYPLCVILCEESFCADNKHQSLFRLVACNKKTTPTNRNKATKKPTIRSFHGRAFIGVSTGGWRLRVKNVCLKFARDGKRNPQEVLVSRRAEMAVLCEA</sequence>
<reference evidence="1 2" key="1">
    <citation type="submission" date="2019-05" db="EMBL/GenBank/DDBJ databases">
        <title>Another draft genome of Portunus trituberculatus and its Hox gene families provides insights of decapod evolution.</title>
        <authorList>
            <person name="Jeong J.-H."/>
            <person name="Song I."/>
            <person name="Kim S."/>
            <person name="Choi T."/>
            <person name="Kim D."/>
            <person name="Ryu S."/>
            <person name="Kim W."/>
        </authorList>
    </citation>
    <scope>NUCLEOTIDE SEQUENCE [LARGE SCALE GENOMIC DNA]</scope>
    <source>
        <tissue evidence="1">Muscle</tissue>
    </source>
</reference>
<evidence type="ECO:0000313" key="1">
    <source>
        <dbReference type="EMBL" id="MPC94362.1"/>
    </source>
</evidence>
<organism evidence="1 2">
    <name type="scientific">Portunus trituberculatus</name>
    <name type="common">Swimming crab</name>
    <name type="synonym">Neptunus trituberculatus</name>
    <dbReference type="NCBI Taxonomy" id="210409"/>
    <lineage>
        <taxon>Eukaryota</taxon>
        <taxon>Metazoa</taxon>
        <taxon>Ecdysozoa</taxon>
        <taxon>Arthropoda</taxon>
        <taxon>Crustacea</taxon>
        <taxon>Multicrustacea</taxon>
        <taxon>Malacostraca</taxon>
        <taxon>Eumalacostraca</taxon>
        <taxon>Eucarida</taxon>
        <taxon>Decapoda</taxon>
        <taxon>Pleocyemata</taxon>
        <taxon>Brachyura</taxon>
        <taxon>Eubrachyura</taxon>
        <taxon>Portunoidea</taxon>
        <taxon>Portunidae</taxon>
        <taxon>Portuninae</taxon>
        <taxon>Portunus</taxon>
    </lineage>
</organism>
<accession>A0A5B7JDS6</accession>
<dbReference type="Proteomes" id="UP000324222">
    <property type="component" value="Unassembled WGS sequence"/>
</dbReference>
<gene>
    <name evidence="1" type="ORF">E2C01_089529</name>
</gene>
<proteinExistence type="predicted"/>
<name>A0A5B7JDS6_PORTR</name>
<comment type="caution">
    <text evidence="1">The sequence shown here is derived from an EMBL/GenBank/DDBJ whole genome shotgun (WGS) entry which is preliminary data.</text>
</comment>
<protein>
    <submittedName>
        <fullName evidence="1">Uncharacterized protein</fullName>
    </submittedName>
</protein>